<reference evidence="1" key="1">
    <citation type="journal article" date="2022" name="Int. J. Mol. Sci.">
        <title>Draft Genome of Tanacetum Coccineum: Genomic Comparison of Closely Related Tanacetum-Family Plants.</title>
        <authorList>
            <person name="Yamashiro T."/>
            <person name="Shiraishi A."/>
            <person name="Nakayama K."/>
            <person name="Satake H."/>
        </authorList>
    </citation>
    <scope>NUCLEOTIDE SEQUENCE</scope>
</reference>
<dbReference type="EMBL" id="BQNB010017892">
    <property type="protein sequence ID" value="GJT68373.1"/>
    <property type="molecule type" value="Genomic_DNA"/>
</dbReference>
<organism evidence="1 2">
    <name type="scientific">Tanacetum coccineum</name>
    <dbReference type="NCBI Taxonomy" id="301880"/>
    <lineage>
        <taxon>Eukaryota</taxon>
        <taxon>Viridiplantae</taxon>
        <taxon>Streptophyta</taxon>
        <taxon>Embryophyta</taxon>
        <taxon>Tracheophyta</taxon>
        <taxon>Spermatophyta</taxon>
        <taxon>Magnoliopsida</taxon>
        <taxon>eudicotyledons</taxon>
        <taxon>Gunneridae</taxon>
        <taxon>Pentapetalae</taxon>
        <taxon>asterids</taxon>
        <taxon>campanulids</taxon>
        <taxon>Asterales</taxon>
        <taxon>Asteraceae</taxon>
        <taxon>Asteroideae</taxon>
        <taxon>Anthemideae</taxon>
        <taxon>Anthemidinae</taxon>
        <taxon>Tanacetum</taxon>
    </lineage>
</organism>
<comment type="caution">
    <text evidence="1">The sequence shown here is derived from an EMBL/GenBank/DDBJ whole genome shotgun (WGS) entry which is preliminary data.</text>
</comment>
<name>A0ABQ5FZM8_9ASTR</name>
<reference evidence="1" key="2">
    <citation type="submission" date="2022-01" db="EMBL/GenBank/DDBJ databases">
        <authorList>
            <person name="Yamashiro T."/>
            <person name="Shiraishi A."/>
            <person name="Satake H."/>
            <person name="Nakayama K."/>
        </authorList>
    </citation>
    <scope>NUCLEOTIDE SEQUENCE</scope>
</reference>
<dbReference type="Proteomes" id="UP001151760">
    <property type="component" value="Unassembled WGS sequence"/>
</dbReference>
<proteinExistence type="predicted"/>
<accession>A0ABQ5FZM8</accession>
<sequence>FILAYTNTQQLQAVLELSSRYHLRQGIRNIMFSTHLQNFNRLCFQDLFDKVITHIDSLDRLSSNDRMECPSKKVGGKEREDINDCLSVVDVNLHCGVIDVSVYSSTRREQVQSFLTRFQFP</sequence>
<keyword evidence="2" id="KW-1185">Reference proteome</keyword>
<evidence type="ECO:0000313" key="1">
    <source>
        <dbReference type="EMBL" id="GJT68373.1"/>
    </source>
</evidence>
<evidence type="ECO:0000313" key="2">
    <source>
        <dbReference type="Proteomes" id="UP001151760"/>
    </source>
</evidence>
<protein>
    <submittedName>
        <fullName evidence="1">Uncharacterized protein</fullName>
    </submittedName>
</protein>
<gene>
    <name evidence="1" type="ORF">Tco_1019853</name>
</gene>
<feature type="non-terminal residue" evidence="1">
    <location>
        <position position="1"/>
    </location>
</feature>